<comment type="caution">
    <text evidence="1">The sequence shown here is derived from an EMBL/GenBank/DDBJ whole genome shotgun (WGS) entry which is preliminary data.</text>
</comment>
<sequence length="155" mass="17216">MKAHLMRSFAGGLLLATSICGIVYLFGSNNVQTAKIPSEDEMISSLTSEGYIVQTKEEWKKQFEAHEASKENTKEETTETVAPQEKVVYRTILSVSKGMTSIDIEKILKSTKSIDPAIDFSKEVEKRGLSNKLRPGTYEVDSGMTIDEIMAAIFK</sequence>
<evidence type="ECO:0008006" key="3">
    <source>
        <dbReference type="Google" id="ProtNLM"/>
    </source>
</evidence>
<reference evidence="1 2" key="1">
    <citation type="submission" date="2020-08" db="EMBL/GenBank/DDBJ databases">
        <title>Genomic Encyclopedia of Type Strains, Phase IV (KMG-IV): sequencing the most valuable type-strain genomes for metagenomic binning, comparative biology and taxonomic classification.</title>
        <authorList>
            <person name="Goeker M."/>
        </authorList>
    </citation>
    <scope>NUCLEOTIDE SEQUENCE [LARGE SCALE GENOMIC DNA]</scope>
    <source>
        <strain evidence="1 2">DSM 105481</strain>
    </source>
</reference>
<evidence type="ECO:0000313" key="1">
    <source>
        <dbReference type="EMBL" id="MBA9026097.1"/>
    </source>
</evidence>
<dbReference type="EMBL" id="JACJHX010000003">
    <property type="protein sequence ID" value="MBA9026097.1"/>
    <property type="molecule type" value="Genomic_DNA"/>
</dbReference>
<name>A0ABR6CNZ7_9BACI</name>
<protein>
    <recommendedName>
        <fullName evidence="3">Endolytic transglycosylase MltG</fullName>
    </recommendedName>
</protein>
<gene>
    <name evidence="1" type="ORF">HNP81_001382</name>
</gene>
<evidence type="ECO:0000313" key="2">
    <source>
        <dbReference type="Proteomes" id="UP000626697"/>
    </source>
</evidence>
<accession>A0ABR6CNZ7</accession>
<dbReference type="Gene3D" id="3.30.1490.480">
    <property type="entry name" value="Endolytic murein transglycosylase"/>
    <property type="match status" value="1"/>
</dbReference>
<dbReference type="Proteomes" id="UP000626697">
    <property type="component" value="Unassembled WGS sequence"/>
</dbReference>
<proteinExistence type="predicted"/>
<dbReference type="RefSeq" id="WP_182502035.1">
    <property type="nucleotide sequence ID" value="NZ_JACJHX010000003.1"/>
</dbReference>
<keyword evidence="2" id="KW-1185">Reference proteome</keyword>
<organism evidence="1 2">
    <name type="scientific">Peribacillus huizhouensis</name>
    <dbReference type="NCBI Taxonomy" id="1501239"/>
    <lineage>
        <taxon>Bacteria</taxon>
        <taxon>Bacillati</taxon>
        <taxon>Bacillota</taxon>
        <taxon>Bacilli</taxon>
        <taxon>Bacillales</taxon>
        <taxon>Bacillaceae</taxon>
        <taxon>Peribacillus</taxon>
    </lineage>
</organism>